<organism evidence="10 11">
    <name type="scientific">Ogataea haglerorum</name>
    <dbReference type="NCBI Taxonomy" id="1937702"/>
    <lineage>
        <taxon>Eukaryota</taxon>
        <taxon>Fungi</taxon>
        <taxon>Dikarya</taxon>
        <taxon>Ascomycota</taxon>
        <taxon>Saccharomycotina</taxon>
        <taxon>Pichiomycetes</taxon>
        <taxon>Pichiales</taxon>
        <taxon>Pichiaceae</taxon>
        <taxon>Ogataea</taxon>
    </lineage>
</organism>
<evidence type="ECO:0000256" key="8">
    <source>
        <dbReference type="SAM" id="MobiDB-lite"/>
    </source>
</evidence>
<dbReference type="GO" id="GO:0005634">
    <property type="term" value="C:nucleus"/>
    <property type="evidence" value="ECO:0007669"/>
    <property type="project" value="UniProtKB-SubCell"/>
</dbReference>
<reference evidence="10" key="1">
    <citation type="journal article" date="2021" name="G3 (Bethesda)">
        <title>Genomic diversity, chromosomal rearrangements, and interspecies hybridization in the ogataea polymorpha species complex.</title>
        <authorList>
            <person name="Hanson S.J."/>
            <person name="Cinneide E.O."/>
            <person name="Salzberg L.I."/>
            <person name="Wolfe K.H."/>
            <person name="McGowan J."/>
            <person name="Fitzpatrick D.A."/>
            <person name="Matlin K."/>
        </authorList>
    </citation>
    <scope>NUCLEOTIDE SEQUENCE</scope>
    <source>
        <strain evidence="10">83-405-1</strain>
    </source>
</reference>
<keyword evidence="7" id="KW-0539">Nucleus</keyword>
<keyword evidence="4" id="KW-0805">Transcription regulation</keyword>
<evidence type="ECO:0000256" key="1">
    <source>
        <dbReference type="ARBA" id="ARBA00004123"/>
    </source>
</evidence>
<sequence length="298" mass="33830">MRSAEVLSGADPPKRRKHEVHRQDTEIDKIVTEVGSLNNNSSGTYSSYLGSATGTTLLQIFLNQVDVSTLHGLKSLDLNNGNLNAFHESSFANAVYATLPNHTIIDYLWISYIDEVHVLYPIIDISRVRKIISDLKNRSMASFGPGERYVLFMVFAIASYCSQNKKTYQQLKDDNLPREYFASAFKYLEATGSGSQEELIESLEMLTLWSLISNDSTGNLWKLTRHVVTLCIELGCHRYNPNWDIGESTTERRNRLWWCAFMFERQVAVQTGRVLSIRSQAIDAELPKFSDRDALTAE</sequence>
<evidence type="ECO:0000256" key="5">
    <source>
        <dbReference type="ARBA" id="ARBA00023125"/>
    </source>
</evidence>
<dbReference type="AlphaFoldDB" id="A0AAN6D8F2"/>
<feature type="domain" description="Xylanolytic transcriptional activator regulatory" evidence="9">
    <location>
        <begin position="220"/>
        <end position="293"/>
    </location>
</feature>
<dbReference type="InterPro" id="IPR052202">
    <property type="entry name" value="Yeast_MetPath_Reg"/>
</dbReference>
<evidence type="ECO:0000313" key="10">
    <source>
        <dbReference type="EMBL" id="KAG7729685.1"/>
    </source>
</evidence>
<dbReference type="Proteomes" id="UP000738402">
    <property type="component" value="Unassembled WGS sequence"/>
</dbReference>
<accession>A0AAN6D8F2</accession>
<dbReference type="PANTHER" id="PTHR47782:SF12">
    <property type="entry name" value="ZN(II)2CYS6 TRANSCRIPTION FACTOR (EUROFUNG)"/>
    <property type="match status" value="1"/>
</dbReference>
<gene>
    <name evidence="10" type="ORF">KL933_000765</name>
</gene>
<proteinExistence type="predicted"/>
<evidence type="ECO:0000313" key="11">
    <source>
        <dbReference type="Proteomes" id="UP000738402"/>
    </source>
</evidence>
<keyword evidence="5" id="KW-0238">DNA-binding</keyword>
<dbReference type="GO" id="GO:0006351">
    <property type="term" value="P:DNA-templated transcription"/>
    <property type="evidence" value="ECO:0007669"/>
    <property type="project" value="InterPro"/>
</dbReference>
<evidence type="ECO:0000256" key="7">
    <source>
        <dbReference type="ARBA" id="ARBA00023242"/>
    </source>
</evidence>
<evidence type="ECO:0000256" key="4">
    <source>
        <dbReference type="ARBA" id="ARBA00023015"/>
    </source>
</evidence>
<comment type="subcellular location">
    <subcellularLocation>
        <location evidence="1">Nucleus</location>
    </subcellularLocation>
</comment>
<evidence type="ECO:0000259" key="9">
    <source>
        <dbReference type="SMART" id="SM00906"/>
    </source>
</evidence>
<dbReference type="SMART" id="SM00906">
    <property type="entry name" value="Fungal_trans"/>
    <property type="match status" value="1"/>
</dbReference>
<comment type="caution">
    <text evidence="10">The sequence shown here is derived from an EMBL/GenBank/DDBJ whole genome shotgun (WGS) entry which is preliminary data.</text>
</comment>
<dbReference type="GO" id="GO:0045944">
    <property type="term" value="P:positive regulation of transcription by RNA polymerase II"/>
    <property type="evidence" value="ECO:0007669"/>
    <property type="project" value="TreeGrafter"/>
</dbReference>
<keyword evidence="2" id="KW-0479">Metal-binding</keyword>
<dbReference type="GO" id="GO:0000981">
    <property type="term" value="F:DNA-binding transcription factor activity, RNA polymerase II-specific"/>
    <property type="evidence" value="ECO:0007669"/>
    <property type="project" value="TreeGrafter"/>
</dbReference>
<dbReference type="PANTHER" id="PTHR47782">
    <property type="entry name" value="ZN(II)2CYS6 TRANSCRIPTION FACTOR (EUROFUNG)-RELATED"/>
    <property type="match status" value="1"/>
</dbReference>
<keyword evidence="3" id="KW-0862">Zinc</keyword>
<feature type="non-terminal residue" evidence="10">
    <location>
        <position position="298"/>
    </location>
</feature>
<protein>
    <recommendedName>
        <fullName evidence="9">Xylanolytic transcriptional activator regulatory domain-containing protein</fullName>
    </recommendedName>
</protein>
<evidence type="ECO:0000256" key="3">
    <source>
        <dbReference type="ARBA" id="ARBA00022833"/>
    </source>
</evidence>
<dbReference type="EMBL" id="JAHLUH010000002">
    <property type="protein sequence ID" value="KAG7729685.1"/>
    <property type="molecule type" value="Genomic_DNA"/>
</dbReference>
<name>A0AAN6D8F2_9ASCO</name>
<dbReference type="GO" id="GO:0043565">
    <property type="term" value="F:sequence-specific DNA binding"/>
    <property type="evidence" value="ECO:0007669"/>
    <property type="project" value="TreeGrafter"/>
</dbReference>
<evidence type="ECO:0000256" key="6">
    <source>
        <dbReference type="ARBA" id="ARBA00023163"/>
    </source>
</evidence>
<dbReference type="InterPro" id="IPR007219">
    <property type="entry name" value="XnlR_reg_dom"/>
</dbReference>
<dbReference type="CDD" id="cd12148">
    <property type="entry name" value="fungal_TF_MHR"/>
    <property type="match status" value="1"/>
</dbReference>
<keyword evidence="6" id="KW-0804">Transcription</keyword>
<feature type="region of interest" description="Disordered" evidence="8">
    <location>
        <begin position="1"/>
        <end position="23"/>
    </location>
</feature>
<evidence type="ECO:0000256" key="2">
    <source>
        <dbReference type="ARBA" id="ARBA00022723"/>
    </source>
</evidence>
<dbReference type="GO" id="GO:0008270">
    <property type="term" value="F:zinc ion binding"/>
    <property type="evidence" value="ECO:0007669"/>
    <property type="project" value="InterPro"/>
</dbReference>
<dbReference type="Pfam" id="PF04082">
    <property type="entry name" value="Fungal_trans"/>
    <property type="match status" value="1"/>
</dbReference>